<dbReference type="EMBL" id="CP182909">
    <property type="protein sequence ID" value="XPM62440.1"/>
    <property type="molecule type" value="Genomic_DNA"/>
</dbReference>
<sequence length="149" mass="15987">MSKNRSGQFISGLLLGGVIGTVTGLLIAPRTGRQTRQLLKKSVEALPELAEDLSTSVQLQADRFSESTRSNWDETLEKLRQAIAAGVEAGSREREHLSAKEVKRSPDTSAAIDELMDADNGLAGYSPSSAPEVSTSSEFQRPSQRLGDA</sequence>
<evidence type="ECO:0000313" key="1">
    <source>
        <dbReference type="EMBL" id="XPM62440.1"/>
    </source>
</evidence>
<evidence type="ECO:0000313" key="2">
    <source>
        <dbReference type="Proteomes" id="UP000095472"/>
    </source>
</evidence>
<proteinExistence type="predicted"/>
<dbReference type="Proteomes" id="UP000095472">
    <property type="component" value="Chromosome"/>
</dbReference>
<accession>A0ACD5GNP5</accession>
<gene>
    <name evidence="1" type="ORF">BH720_022285</name>
</gene>
<name>A0ACD5GNP5_9CYAN</name>
<protein>
    <submittedName>
        <fullName evidence="1">YtxH domain-containing protein</fullName>
    </submittedName>
</protein>
<keyword evidence="2" id="KW-1185">Reference proteome</keyword>
<organism evidence="1 2">
    <name type="scientific">Desertifilum tharense IPPAS B-1220</name>
    <dbReference type="NCBI Taxonomy" id="1781255"/>
    <lineage>
        <taxon>Bacteria</taxon>
        <taxon>Bacillati</taxon>
        <taxon>Cyanobacteriota</taxon>
        <taxon>Cyanophyceae</taxon>
        <taxon>Desertifilales</taxon>
        <taxon>Desertifilaceae</taxon>
        <taxon>Desertifilum</taxon>
    </lineage>
</organism>
<reference evidence="1 2" key="1">
    <citation type="journal article" date="2016" name="Genome Announc.">
        <title>Draft Genome Sequence of the Thermotolerant Cyanobacterium Desertifilum sp. IPPAS B-1220.</title>
        <authorList>
            <person name="Mironov K.S."/>
            <person name="Sinetova M.A."/>
            <person name="Bolatkhan K."/>
            <person name="Zayadan B.K."/>
            <person name="Ustinova V.V."/>
            <person name="Kupriyanova E.V."/>
            <person name="Skrypnik A.N."/>
            <person name="Gogoleva N.E."/>
            <person name="Gogolev Y.V."/>
            <person name="Los D.A."/>
        </authorList>
    </citation>
    <scope>NUCLEOTIDE SEQUENCE [LARGE SCALE GENOMIC DNA]</scope>
    <source>
        <strain evidence="1 2">IPPAS B-1220</strain>
    </source>
</reference>